<accession>A0ABU5CSM4</accession>
<name>A0ABU5CSM4_9BACI</name>
<comment type="caution">
    <text evidence="2">The sequence shown here is derived from an EMBL/GenBank/DDBJ whole genome shotgun (WGS) entry which is preliminary data.</text>
</comment>
<evidence type="ECO:0000313" key="2">
    <source>
        <dbReference type="EMBL" id="MDY0408837.1"/>
    </source>
</evidence>
<organism evidence="2 3">
    <name type="scientific">Paracerasibacillus soli</name>
    <dbReference type="NCBI Taxonomy" id="480284"/>
    <lineage>
        <taxon>Bacteria</taxon>
        <taxon>Bacillati</taxon>
        <taxon>Bacillota</taxon>
        <taxon>Bacilli</taxon>
        <taxon>Bacillales</taxon>
        <taxon>Bacillaceae</taxon>
        <taxon>Paracerasibacillus</taxon>
    </lineage>
</organism>
<feature type="signal peptide" evidence="1">
    <location>
        <begin position="1"/>
        <end position="25"/>
    </location>
</feature>
<feature type="chain" id="PRO_5046393718" description="DUF5626 domain-containing protein" evidence="1">
    <location>
        <begin position="26"/>
        <end position="134"/>
    </location>
</feature>
<keyword evidence="1" id="KW-0732">Signal</keyword>
<evidence type="ECO:0008006" key="4">
    <source>
        <dbReference type="Google" id="ProtNLM"/>
    </source>
</evidence>
<keyword evidence="3" id="KW-1185">Reference proteome</keyword>
<reference evidence="2 3" key="1">
    <citation type="submission" date="2023-10" db="EMBL/GenBank/DDBJ databases">
        <title>Virgibacillus soli CC-YMP-6 genome.</title>
        <authorList>
            <person name="Miliotis G."/>
            <person name="Sengupta P."/>
            <person name="Hameed A."/>
            <person name="Chuvochina M."/>
            <person name="Mcdonagh F."/>
            <person name="Simpson A.C."/>
            <person name="Singh N.K."/>
            <person name="Rekha P.D."/>
            <person name="Raman K."/>
            <person name="Hugenholtz P."/>
            <person name="Venkateswaran K."/>
        </authorList>
    </citation>
    <scope>NUCLEOTIDE SEQUENCE [LARGE SCALE GENOMIC DNA]</scope>
    <source>
        <strain evidence="2 3">CC-YMP-6</strain>
    </source>
</reference>
<gene>
    <name evidence="2" type="ORF">RWD45_10100</name>
</gene>
<protein>
    <recommendedName>
        <fullName evidence="4">DUF5626 domain-containing protein</fullName>
    </recommendedName>
</protein>
<proteinExistence type="predicted"/>
<dbReference type="Proteomes" id="UP001275315">
    <property type="component" value="Unassembled WGS sequence"/>
</dbReference>
<dbReference type="RefSeq" id="WP_320379542.1">
    <property type="nucleotide sequence ID" value="NZ_JAWDIQ010000001.1"/>
</dbReference>
<evidence type="ECO:0000313" key="3">
    <source>
        <dbReference type="Proteomes" id="UP001275315"/>
    </source>
</evidence>
<dbReference type="EMBL" id="JAWDIQ010000001">
    <property type="protein sequence ID" value="MDY0408837.1"/>
    <property type="molecule type" value="Genomic_DNA"/>
</dbReference>
<sequence length="134" mass="14748">MKKTLITSVLTIGLLFGFGGINTSASTELNNDIESDYVGIQSARAYLSPSKLSAKHLEWKTITVSTNVSGVASFSFHSGINGEQFRSHRTYGSHKFRQRWTTKSISDYTYIGRVTSEDYGPAPQVTGLAKISLY</sequence>
<evidence type="ECO:0000256" key="1">
    <source>
        <dbReference type="SAM" id="SignalP"/>
    </source>
</evidence>